<proteinExistence type="predicted"/>
<feature type="domain" description="Heterokaryon incompatibility" evidence="1">
    <location>
        <begin position="160"/>
        <end position="309"/>
    </location>
</feature>
<organism evidence="3 4">
    <name type="scientific">Podospora aff. communis PSN243</name>
    <dbReference type="NCBI Taxonomy" id="3040156"/>
    <lineage>
        <taxon>Eukaryota</taxon>
        <taxon>Fungi</taxon>
        <taxon>Dikarya</taxon>
        <taxon>Ascomycota</taxon>
        <taxon>Pezizomycotina</taxon>
        <taxon>Sordariomycetes</taxon>
        <taxon>Sordariomycetidae</taxon>
        <taxon>Sordariales</taxon>
        <taxon>Podosporaceae</taxon>
        <taxon>Podospora</taxon>
    </lineage>
</organism>
<evidence type="ECO:0000259" key="2">
    <source>
        <dbReference type="Pfam" id="PF24355"/>
    </source>
</evidence>
<name>A0AAV9G8X3_9PEZI</name>
<dbReference type="InterPro" id="IPR010730">
    <property type="entry name" value="HET"/>
</dbReference>
<dbReference type="PANTHER" id="PTHR33112">
    <property type="entry name" value="DOMAIN PROTEIN, PUTATIVE-RELATED"/>
    <property type="match status" value="1"/>
</dbReference>
<protein>
    <submittedName>
        <fullName evidence="3">Heterokaryon incompatibility protein-domain-containing protein</fullName>
    </submittedName>
</protein>
<dbReference type="Proteomes" id="UP001321760">
    <property type="component" value="Unassembled WGS sequence"/>
</dbReference>
<dbReference type="PANTHER" id="PTHR33112:SF11">
    <property type="entry name" value="HETEROKARYON INCOMPATIBILITY DOMAIN-CONTAINING PROTEIN"/>
    <property type="match status" value="1"/>
</dbReference>
<dbReference type="Pfam" id="PF06985">
    <property type="entry name" value="HET"/>
    <property type="match status" value="1"/>
</dbReference>
<gene>
    <name evidence="3" type="ORF">QBC34DRAFT_430520</name>
</gene>
<keyword evidence="4" id="KW-1185">Reference proteome</keyword>
<dbReference type="AlphaFoldDB" id="A0AAV9G8X3"/>
<evidence type="ECO:0000259" key="1">
    <source>
        <dbReference type="Pfam" id="PF06985"/>
    </source>
</evidence>
<feature type="domain" description="DUF7514" evidence="2">
    <location>
        <begin position="570"/>
        <end position="703"/>
    </location>
</feature>
<dbReference type="EMBL" id="MU865988">
    <property type="protein sequence ID" value="KAK4443675.1"/>
    <property type="molecule type" value="Genomic_DNA"/>
</dbReference>
<dbReference type="InterPro" id="IPR055936">
    <property type="entry name" value="DUF7514"/>
</dbReference>
<comment type="caution">
    <text evidence="3">The sequence shown here is derived from an EMBL/GenBank/DDBJ whole genome shotgun (WGS) entry which is preliminary data.</text>
</comment>
<sequence length="762" mass="85161">MVFLPERSQKLKLDEYAQSTFTEFSFKLLYDEVETKSSELEDTRSETLRSTESWYELSLGWHNSQLDGGIDGGNISYYLRDSSAFSSSDYDYTPPREVDHPAVWMLLRRWTSSGQSRPTEEHHGGERFQPSRLLDLEPTDLDPNFIRLVETGQFKPTNPYMTLSHCWGKSTVIKLSTETLPSFVGRGLLISQLPRLYRDAIHVVKKLGQRYLWIDSLCIIQDSKEDWLREASRMALVYRNSWCNIAATDAKDGDGTLFFTRNNPAAIRPLEVTLGRHPKGPIQFLLHEKDPEEPLLSRPLNQRGWVLQEQLLAPRTISFGRDQIRWESLDGDASEAFPGGEPSALHGDDLWRNSVPLRPRHVLKKWIAVDAPLVFDFGRSDLHKSGAESFWFSWKQIVEEYTGRFLTFGTDKVVAIAGIASVLGKGPINGKDTRGSSYIAGMWNQRWNIEYELLWEVGSQPDGQPASRPTEYRAPSWSWMSVDGKITYEYKKDHNLAADDHMAFVEDAEVTTLDGSLTSPIVSGHIRIKGPLVEDVTLSTRYDDEHDRLRNPASAGLQHGQSYPSPWPLLITPSRTPTPLFAALLDTLFTLALPSDSANPSDTLTPTRLAAVYDELGYPQQDNLPFLLFQHGQRSGDANPHLRANEGMRLAWRVFELNFAEWGSGTPGLSRQGFAQLMVREALIYPVGQAKAWSAVVDKHRARLAGMLAQRGLGLPGGALPAEVFNAGGGAGLGECRGAGNLSGEAGEVAEWECGVDGGLNW</sequence>
<reference evidence="3" key="2">
    <citation type="submission" date="2023-05" db="EMBL/GenBank/DDBJ databases">
        <authorList>
            <consortium name="Lawrence Berkeley National Laboratory"/>
            <person name="Steindorff A."/>
            <person name="Hensen N."/>
            <person name="Bonometti L."/>
            <person name="Westerberg I."/>
            <person name="Brannstrom I.O."/>
            <person name="Guillou S."/>
            <person name="Cros-Aarteil S."/>
            <person name="Calhoun S."/>
            <person name="Haridas S."/>
            <person name="Kuo A."/>
            <person name="Mondo S."/>
            <person name="Pangilinan J."/>
            <person name="Riley R."/>
            <person name="Labutti K."/>
            <person name="Andreopoulos B."/>
            <person name="Lipzen A."/>
            <person name="Chen C."/>
            <person name="Yanf M."/>
            <person name="Daum C."/>
            <person name="Ng V."/>
            <person name="Clum A."/>
            <person name="Ohm R."/>
            <person name="Martin F."/>
            <person name="Silar P."/>
            <person name="Natvig D."/>
            <person name="Lalanne C."/>
            <person name="Gautier V."/>
            <person name="Ament-Velasquez S.L."/>
            <person name="Kruys A."/>
            <person name="Hutchinson M.I."/>
            <person name="Powell A.J."/>
            <person name="Barry K."/>
            <person name="Miller A.N."/>
            <person name="Grigoriev I.V."/>
            <person name="Debuchy R."/>
            <person name="Gladieux P."/>
            <person name="Thoren M.H."/>
            <person name="Johannesson H."/>
        </authorList>
    </citation>
    <scope>NUCLEOTIDE SEQUENCE</scope>
    <source>
        <strain evidence="3">PSN243</strain>
    </source>
</reference>
<reference evidence="3" key="1">
    <citation type="journal article" date="2023" name="Mol. Phylogenet. Evol.">
        <title>Genome-scale phylogeny and comparative genomics of the fungal order Sordariales.</title>
        <authorList>
            <person name="Hensen N."/>
            <person name="Bonometti L."/>
            <person name="Westerberg I."/>
            <person name="Brannstrom I.O."/>
            <person name="Guillou S."/>
            <person name="Cros-Aarteil S."/>
            <person name="Calhoun S."/>
            <person name="Haridas S."/>
            <person name="Kuo A."/>
            <person name="Mondo S."/>
            <person name="Pangilinan J."/>
            <person name="Riley R."/>
            <person name="LaButti K."/>
            <person name="Andreopoulos B."/>
            <person name="Lipzen A."/>
            <person name="Chen C."/>
            <person name="Yan M."/>
            <person name="Daum C."/>
            <person name="Ng V."/>
            <person name="Clum A."/>
            <person name="Steindorff A."/>
            <person name="Ohm R.A."/>
            <person name="Martin F."/>
            <person name="Silar P."/>
            <person name="Natvig D.O."/>
            <person name="Lalanne C."/>
            <person name="Gautier V."/>
            <person name="Ament-Velasquez S.L."/>
            <person name="Kruys A."/>
            <person name="Hutchinson M.I."/>
            <person name="Powell A.J."/>
            <person name="Barry K."/>
            <person name="Miller A.N."/>
            <person name="Grigoriev I.V."/>
            <person name="Debuchy R."/>
            <person name="Gladieux P."/>
            <person name="Hiltunen Thoren M."/>
            <person name="Johannesson H."/>
        </authorList>
    </citation>
    <scope>NUCLEOTIDE SEQUENCE</scope>
    <source>
        <strain evidence="3">PSN243</strain>
    </source>
</reference>
<dbReference type="Pfam" id="PF24355">
    <property type="entry name" value="DUF7514"/>
    <property type="match status" value="1"/>
</dbReference>
<accession>A0AAV9G8X3</accession>
<evidence type="ECO:0000313" key="3">
    <source>
        <dbReference type="EMBL" id="KAK4443675.1"/>
    </source>
</evidence>
<evidence type="ECO:0000313" key="4">
    <source>
        <dbReference type="Proteomes" id="UP001321760"/>
    </source>
</evidence>